<dbReference type="EMBL" id="BGZK01003220">
    <property type="protein sequence ID" value="GBO98873.1"/>
    <property type="molecule type" value="Genomic_DNA"/>
</dbReference>
<keyword evidence="3" id="KW-1185">Reference proteome</keyword>
<comment type="caution">
    <text evidence="2">The sequence shown here is derived from an EMBL/GenBank/DDBJ whole genome shotgun (WGS) entry which is preliminary data.</text>
</comment>
<gene>
    <name evidence="2" type="ORF">EVAR_101188_1</name>
</gene>
<evidence type="ECO:0000313" key="2">
    <source>
        <dbReference type="EMBL" id="GBO98873.1"/>
    </source>
</evidence>
<feature type="compositionally biased region" description="Basic residues" evidence="1">
    <location>
        <begin position="147"/>
        <end position="157"/>
    </location>
</feature>
<sequence length="157" mass="18691">MSLHTRESPAKQAQFYRVNEVIAARYHIAAMAVLPPPWEKRSIILTSAYKNPFHGSIRRRRRIYGVCVEKGRKNNSTCLFGSDENIKRTKNALVYKDRQRKVGRPIYTWEESLRQDLNYHNRNQEEWDTLAQNKMEMKKPRMNYTKSQKRTPKALHQ</sequence>
<feature type="region of interest" description="Disordered" evidence="1">
    <location>
        <begin position="137"/>
        <end position="157"/>
    </location>
</feature>
<evidence type="ECO:0000256" key="1">
    <source>
        <dbReference type="SAM" id="MobiDB-lite"/>
    </source>
</evidence>
<name>A0A4C1S9Q6_EUMVA</name>
<accession>A0A4C1S9Q6</accession>
<proteinExistence type="predicted"/>
<protein>
    <submittedName>
        <fullName evidence="2">Uncharacterized protein</fullName>
    </submittedName>
</protein>
<dbReference type="AlphaFoldDB" id="A0A4C1S9Q6"/>
<evidence type="ECO:0000313" key="3">
    <source>
        <dbReference type="Proteomes" id="UP000299102"/>
    </source>
</evidence>
<reference evidence="2 3" key="1">
    <citation type="journal article" date="2019" name="Commun. Biol.">
        <title>The bagworm genome reveals a unique fibroin gene that provides high tensile strength.</title>
        <authorList>
            <person name="Kono N."/>
            <person name="Nakamura H."/>
            <person name="Ohtoshi R."/>
            <person name="Tomita M."/>
            <person name="Numata K."/>
            <person name="Arakawa K."/>
        </authorList>
    </citation>
    <scope>NUCLEOTIDE SEQUENCE [LARGE SCALE GENOMIC DNA]</scope>
</reference>
<organism evidence="2 3">
    <name type="scientific">Eumeta variegata</name>
    <name type="common">Bagworm moth</name>
    <name type="synonym">Eumeta japonica</name>
    <dbReference type="NCBI Taxonomy" id="151549"/>
    <lineage>
        <taxon>Eukaryota</taxon>
        <taxon>Metazoa</taxon>
        <taxon>Ecdysozoa</taxon>
        <taxon>Arthropoda</taxon>
        <taxon>Hexapoda</taxon>
        <taxon>Insecta</taxon>
        <taxon>Pterygota</taxon>
        <taxon>Neoptera</taxon>
        <taxon>Endopterygota</taxon>
        <taxon>Lepidoptera</taxon>
        <taxon>Glossata</taxon>
        <taxon>Ditrysia</taxon>
        <taxon>Tineoidea</taxon>
        <taxon>Psychidae</taxon>
        <taxon>Oiketicinae</taxon>
        <taxon>Eumeta</taxon>
    </lineage>
</organism>
<dbReference type="OrthoDB" id="7486267at2759"/>
<dbReference type="Proteomes" id="UP000299102">
    <property type="component" value="Unassembled WGS sequence"/>
</dbReference>